<dbReference type="EMBL" id="BMAW01008744">
    <property type="protein sequence ID" value="GFT10022.1"/>
    <property type="molecule type" value="Genomic_DNA"/>
</dbReference>
<accession>A0A8X6THS3</accession>
<dbReference type="AlphaFoldDB" id="A0A8X6THS3"/>
<dbReference type="Proteomes" id="UP000887013">
    <property type="component" value="Unassembled WGS sequence"/>
</dbReference>
<organism evidence="1 2">
    <name type="scientific">Nephila pilipes</name>
    <name type="common">Giant wood spider</name>
    <name type="synonym">Nephila maculata</name>
    <dbReference type="NCBI Taxonomy" id="299642"/>
    <lineage>
        <taxon>Eukaryota</taxon>
        <taxon>Metazoa</taxon>
        <taxon>Ecdysozoa</taxon>
        <taxon>Arthropoda</taxon>
        <taxon>Chelicerata</taxon>
        <taxon>Arachnida</taxon>
        <taxon>Araneae</taxon>
        <taxon>Araneomorphae</taxon>
        <taxon>Entelegynae</taxon>
        <taxon>Araneoidea</taxon>
        <taxon>Nephilidae</taxon>
        <taxon>Nephila</taxon>
    </lineage>
</organism>
<protein>
    <submittedName>
        <fullName evidence="1">Uncharacterized protein</fullName>
    </submittedName>
</protein>
<sequence length="86" mass="9544">MMYDPVRLRVQRVCLLRDSCSVSDSVLHGPSAPSILYSQGIATSATWNLRQLACEFIQTGLQRLSSKTTPKVKKALLTSQRDVYSA</sequence>
<name>A0A8X6THS3_NEPPI</name>
<reference evidence="1" key="1">
    <citation type="submission" date="2020-08" db="EMBL/GenBank/DDBJ databases">
        <title>Multicomponent nature underlies the extraordinary mechanical properties of spider dragline silk.</title>
        <authorList>
            <person name="Kono N."/>
            <person name="Nakamura H."/>
            <person name="Mori M."/>
            <person name="Yoshida Y."/>
            <person name="Ohtoshi R."/>
            <person name="Malay A.D."/>
            <person name="Moran D.A.P."/>
            <person name="Tomita M."/>
            <person name="Numata K."/>
            <person name="Arakawa K."/>
        </authorList>
    </citation>
    <scope>NUCLEOTIDE SEQUENCE</scope>
</reference>
<evidence type="ECO:0000313" key="1">
    <source>
        <dbReference type="EMBL" id="GFT10022.1"/>
    </source>
</evidence>
<keyword evidence="2" id="KW-1185">Reference proteome</keyword>
<comment type="caution">
    <text evidence="1">The sequence shown here is derived from an EMBL/GenBank/DDBJ whole genome shotgun (WGS) entry which is preliminary data.</text>
</comment>
<gene>
    <name evidence="1" type="ORF">NPIL_535761</name>
</gene>
<proteinExistence type="predicted"/>
<evidence type="ECO:0000313" key="2">
    <source>
        <dbReference type="Proteomes" id="UP000887013"/>
    </source>
</evidence>